<proteinExistence type="predicted"/>
<evidence type="ECO:0000313" key="1">
    <source>
        <dbReference type="EMBL" id="AYF74394.1"/>
    </source>
</evidence>
<dbReference type="RefSeq" id="WP_120736315.1">
    <property type="nucleotide sequence ID" value="NZ_CP032568.1"/>
</dbReference>
<protein>
    <submittedName>
        <fullName evidence="1">ESX-1 secretion-associated protein</fullName>
    </submittedName>
</protein>
<gene>
    <name evidence="1" type="ORF">D7D52_11580</name>
</gene>
<dbReference type="Pfam" id="PF10824">
    <property type="entry name" value="T7SS_ESX_EspC"/>
    <property type="match status" value="1"/>
</dbReference>
<sequence>MADLSVDTGAVRTFAATNDGVAADIAAQGGLDTVSHVAAMTPVFGLIGADFLASFAVAELLHDRDINALSARFGKLGQAAFGSAATYDATDAEFAGGLNTAAGQIGEQA</sequence>
<accession>A0A386ZBB9</accession>
<dbReference type="KEGG" id="nyu:D7D52_11580"/>
<dbReference type="OrthoDB" id="4382075at2"/>
<dbReference type="EMBL" id="CP032568">
    <property type="protein sequence ID" value="AYF74394.1"/>
    <property type="molecule type" value="Genomic_DNA"/>
</dbReference>
<dbReference type="AlphaFoldDB" id="A0A386ZBB9"/>
<evidence type="ECO:0000313" key="2">
    <source>
        <dbReference type="Proteomes" id="UP000267164"/>
    </source>
</evidence>
<reference evidence="1 2" key="1">
    <citation type="submission" date="2018-09" db="EMBL/GenBank/DDBJ databases">
        <title>Nocardia yunnanensis sp. nov., an actinomycete isolated from a soil sample.</title>
        <authorList>
            <person name="Zhang J."/>
        </authorList>
    </citation>
    <scope>NUCLEOTIDE SEQUENCE [LARGE SCALE GENOMIC DNA]</scope>
    <source>
        <strain evidence="1 2">CFHS0054</strain>
    </source>
</reference>
<dbReference type="InterPro" id="IPR022536">
    <property type="entry name" value="EspC"/>
</dbReference>
<dbReference type="Proteomes" id="UP000267164">
    <property type="component" value="Chromosome"/>
</dbReference>
<name>A0A386ZBB9_9NOCA</name>
<dbReference type="GO" id="GO:0009306">
    <property type="term" value="P:protein secretion"/>
    <property type="evidence" value="ECO:0007669"/>
    <property type="project" value="InterPro"/>
</dbReference>
<organism evidence="1 2">
    <name type="scientific">Nocardia yunnanensis</name>
    <dbReference type="NCBI Taxonomy" id="2382165"/>
    <lineage>
        <taxon>Bacteria</taxon>
        <taxon>Bacillati</taxon>
        <taxon>Actinomycetota</taxon>
        <taxon>Actinomycetes</taxon>
        <taxon>Mycobacteriales</taxon>
        <taxon>Nocardiaceae</taxon>
        <taxon>Nocardia</taxon>
    </lineage>
</organism>
<keyword evidence="2" id="KW-1185">Reference proteome</keyword>